<dbReference type="EMBL" id="KE344062">
    <property type="protein sequence ID" value="EXB52182.1"/>
    <property type="molecule type" value="Genomic_DNA"/>
</dbReference>
<proteinExistence type="predicted"/>
<organism evidence="1 2">
    <name type="scientific">Morus notabilis</name>
    <dbReference type="NCBI Taxonomy" id="981085"/>
    <lineage>
        <taxon>Eukaryota</taxon>
        <taxon>Viridiplantae</taxon>
        <taxon>Streptophyta</taxon>
        <taxon>Embryophyta</taxon>
        <taxon>Tracheophyta</taxon>
        <taxon>Spermatophyta</taxon>
        <taxon>Magnoliopsida</taxon>
        <taxon>eudicotyledons</taxon>
        <taxon>Gunneridae</taxon>
        <taxon>Pentapetalae</taxon>
        <taxon>rosids</taxon>
        <taxon>fabids</taxon>
        <taxon>Rosales</taxon>
        <taxon>Moraceae</taxon>
        <taxon>Moreae</taxon>
        <taxon>Morus</taxon>
    </lineage>
</organism>
<sequence>MEVAHSMKRRMRNLDTSSNRIELGRNENVEEYLVAGDSMDVQVSPRNRNGDVEVDKHSILGSHVRELAVKLAATTKGSTLCGSKTFVEFVTGLQRIGLGIE</sequence>
<dbReference type="Proteomes" id="UP000030645">
    <property type="component" value="Unassembled WGS sequence"/>
</dbReference>
<protein>
    <submittedName>
        <fullName evidence="1">Uncharacterized protein</fullName>
    </submittedName>
</protein>
<dbReference type="AlphaFoldDB" id="W9QZK9"/>
<evidence type="ECO:0000313" key="1">
    <source>
        <dbReference type="EMBL" id="EXB52182.1"/>
    </source>
</evidence>
<reference evidence="2" key="1">
    <citation type="submission" date="2013-01" db="EMBL/GenBank/DDBJ databases">
        <title>Draft Genome Sequence of a Mulberry Tree, Morus notabilis C.K. Schneid.</title>
        <authorList>
            <person name="He N."/>
            <person name="Zhao S."/>
        </authorList>
    </citation>
    <scope>NUCLEOTIDE SEQUENCE</scope>
</reference>
<keyword evidence="2" id="KW-1185">Reference proteome</keyword>
<accession>W9QZK9</accession>
<evidence type="ECO:0000313" key="2">
    <source>
        <dbReference type="Proteomes" id="UP000030645"/>
    </source>
</evidence>
<gene>
    <name evidence="1" type="ORF">L484_004283</name>
</gene>
<name>W9QZK9_9ROSA</name>